<evidence type="ECO:0000313" key="1">
    <source>
        <dbReference type="EMBL" id="KAJ8651205.1"/>
    </source>
</evidence>
<reference evidence="1 2" key="1">
    <citation type="submission" date="2023-03" db="EMBL/GenBank/DDBJ databases">
        <title>Genome sequence of Lichtheimia ornata CBS 291.66.</title>
        <authorList>
            <person name="Mohabir J.T."/>
            <person name="Shea T.P."/>
            <person name="Kurbessoian T."/>
            <person name="Berby B."/>
            <person name="Fontaine J."/>
            <person name="Livny J."/>
            <person name="Gnirke A."/>
            <person name="Stajich J.E."/>
            <person name="Cuomo C.A."/>
        </authorList>
    </citation>
    <scope>NUCLEOTIDE SEQUENCE [LARGE SCALE GENOMIC DNA]</scope>
    <source>
        <strain evidence="1">CBS 291.66</strain>
    </source>
</reference>
<organism evidence="1 2">
    <name type="scientific">Lichtheimia ornata</name>
    <dbReference type="NCBI Taxonomy" id="688661"/>
    <lineage>
        <taxon>Eukaryota</taxon>
        <taxon>Fungi</taxon>
        <taxon>Fungi incertae sedis</taxon>
        <taxon>Mucoromycota</taxon>
        <taxon>Mucoromycotina</taxon>
        <taxon>Mucoromycetes</taxon>
        <taxon>Mucorales</taxon>
        <taxon>Lichtheimiaceae</taxon>
        <taxon>Lichtheimia</taxon>
    </lineage>
</organism>
<sequence length="227" mass="25371">MRLTSLDLSGSRPYLPQEIITWLISNAPNLKNIALNESYLQLDVANAMINSTHLAKLEINQARRNDDFEGIIRFLNHHIEMGDTSTLEEITITTRKMTSDATWLSLISKLQCLKNLNLRTYCIPADCLPAMEEIGQGCPALEELTLGKYNCDIGDGIIGSFCQHSNIKCLKIGSRSLSSVSLMLLTSTFSSLEQLYVRCNLPESVMMMLKNKHVSKIVINTLPTATY</sequence>
<dbReference type="AlphaFoldDB" id="A0AAD7UQD5"/>
<dbReference type="GeneID" id="83220571"/>
<dbReference type="SUPFAM" id="SSF52047">
    <property type="entry name" value="RNI-like"/>
    <property type="match status" value="1"/>
</dbReference>
<protein>
    <submittedName>
        <fullName evidence="1">Uncharacterized protein</fullName>
    </submittedName>
</protein>
<dbReference type="RefSeq" id="XP_058336120.1">
    <property type="nucleotide sequence ID" value="XM_058493114.1"/>
</dbReference>
<dbReference type="InterPro" id="IPR032675">
    <property type="entry name" value="LRR_dom_sf"/>
</dbReference>
<proteinExistence type="predicted"/>
<dbReference type="Proteomes" id="UP001234581">
    <property type="component" value="Unassembled WGS sequence"/>
</dbReference>
<comment type="caution">
    <text evidence="1">The sequence shown here is derived from an EMBL/GenBank/DDBJ whole genome shotgun (WGS) entry which is preliminary data.</text>
</comment>
<accession>A0AAD7UQD5</accession>
<evidence type="ECO:0000313" key="2">
    <source>
        <dbReference type="Proteomes" id="UP001234581"/>
    </source>
</evidence>
<gene>
    <name evidence="1" type="ORF">O0I10_013341</name>
</gene>
<dbReference type="EMBL" id="JARTCD010000504">
    <property type="protein sequence ID" value="KAJ8651205.1"/>
    <property type="molecule type" value="Genomic_DNA"/>
</dbReference>
<name>A0AAD7UQD5_9FUNG</name>
<dbReference type="Gene3D" id="3.80.10.10">
    <property type="entry name" value="Ribonuclease Inhibitor"/>
    <property type="match status" value="1"/>
</dbReference>
<keyword evidence="2" id="KW-1185">Reference proteome</keyword>